<evidence type="ECO:0000259" key="1">
    <source>
        <dbReference type="PROSITE" id="PS50086"/>
    </source>
</evidence>
<dbReference type="SUPFAM" id="SSF47923">
    <property type="entry name" value="Ypt/Rab-GAP domain of gyp1p"/>
    <property type="match status" value="1"/>
</dbReference>
<dbReference type="GO" id="GO:0006886">
    <property type="term" value="P:intracellular protein transport"/>
    <property type="evidence" value="ECO:0007669"/>
    <property type="project" value="TreeGrafter"/>
</dbReference>
<gene>
    <name evidence="2" type="ORF">IFM89_013009</name>
</gene>
<name>A0A835GVX4_9MAGN</name>
<dbReference type="PROSITE" id="PS50086">
    <property type="entry name" value="TBC_RABGAP"/>
    <property type="match status" value="1"/>
</dbReference>
<dbReference type="InterPro" id="IPR035969">
    <property type="entry name" value="Rab-GAP_TBC_sf"/>
</dbReference>
<dbReference type="PANTHER" id="PTHR22957:SF495">
    <property type="entry name" value="TBC1 DOMAIN FAMILY MEMBER 13-LIKE ISOFORM X1"/>
    <property type="match status" value="1"/>
</dbReference>
<accession>A0A835GVX4</accession>
<dbReference type="EMBL" id="JADFTS010000009">
    <property type="protein sequence ID" value="KAF9588515.1"/>
    <property type="molecule type" value="Genomic_DNA"/>
</dbReference>
<dbReference type="AlphaFoldDB" id="A0A835GVX4"/>
<dbReference type="Pfam" id="PF00566">
    <property type="entry name" value="RabGAP-TBC"/>
    <property type="match status" value="1"/>
</dbReference>
<evidence type="ECO:0000313" key="3">
    <source>
        <dbReference type="Proteomes" id="UP000631114"/>
    </source>
</evidence>
<sequence length="117" mass="13549">MRTACFFCCFVDHLLSDSVDHFCEALDNSSVGIHSTLSHLAELLKNNDEELWWHLDINKVNPQFYAFRWITLLLTQEFKFTSILRIWDSLLGSPSESVKCCSKAARSPLLDAFEYEK</sequence>
<dbReference type="InterPro" id="IPR000195">
    <property type="entry name" value="Rab-GAP-TBC_dom"/>
</dbReference>
<dbReference type="Proteomes" id="UP000631114">
    <property type="component" value="Unassembled WGS sequence"/>
</dbReference>
<organism evidence="2 3">
    <name type="scientific">Coptis chinensis</name>
    <dbReference type="NCBI Taxonomy" id="261450"/>
    <lineage>
        <taxon>Eukaryota</taxon>
        <taxon>Viridiplantae</taxon>
        <taxon>Streptophyta</taxon>
        <taxon>Embryophyta</taxon>
        <taxon>Tracheophyta</taxon>
        <taxon>Spermatophyta</taxon>
        <taxon>Magnoliopsida</taxon>
        <taxon>Ranunculales</taxon>
        <taxon>Ranunculaceae</taxon>
        <taxon>Coptidoideae</taxon>
        <taxon>Coptis</taxon>
    </lineage>
</organism>
<dbReference type="OrthoDB" id="10263206at2759"/>
<reference evidence="2 3" key="1">
    <citation type="submission" date="2020-10" db="EMBL/GenBank/DDBJ databases">
        <title>The Coptis chinensis genome and diversification of protoberbering-type alkaloids.</title>
        <authorList>
            <person name="Wang B."/>
            <person name="Shu S."/>
            <person name="Song C."/>
            <person name="Liu Y."/>
        </authorList>
    </citation>
    <scope>NUCLEOTIDE SEQUENCE [LARGE SCALE GENOMIC DNA]</scope>
    <source>
        <strain evidence="2">HL-2020</strain>
        <tissue evidence="2">Leaf</tissue>
    </source>
</reference>
<protein>
    <recommendedName>
        <fullName evidence="1">Rab-GAP TBC domain-containing protein</fullName>
    </recommendedName>
</protein>
<evidence type="ECO:0000313" key="2">
    <source>
        <dbReference type="EMBL" id="KAF9588515.1"/>
    </source>
</evidence>
<keyword evidence="3" id="KW-1185">Reference proteome</keyword>
<comment type="caution">
    <text evidence="2">The sequence shown here is derived from an EMBL/GenBank/DDBJ whole genome shotgun (WGS) entry which is preliminary data.</text>
</comment>
<dbReference type="GO" id="GO:0005096">
    <property type="term" value="F:GTPase activator activity"/>
    <property type="evidence" value="ECO:0007669"/>
    <property type="project" value="TreeGrafter"/>
</dbReference>
<proteinExistence type="predicted"/>
<dbReference type="PANTHER" id="PTHR22957">
    <property type="entry name" value="TBC1 DOMAIN FAMILY MEMBER GTPASE-ACTIVATING PROTEIN"/>
    <property type="match status" value="1"/>
</dbReference>
<feature type="domain" description="Rab-GAP TBC" evidence="1">
    <location>
        <begin position="1"/>
        <end position="94"/>
    </location>
</feature>
<dbReference type="Gene3D" id="1.10.472.80">
    <property type="entry name" value="Ypt/Rab-GAP domain of gyp1p, domain 3"/>
    <property type="match status" value="1"/>
</dbReference>